<evidence type="ECO:0000313" key="3">
    <source>
        <dbReference type="Proteomes" id="UP000007881"/>
    </source>
</evidence>
<feature type="domain" description="Glycosyl hydrolase family 30 beta sandwich" evidence="1">
    <location>
        <begin position="477"/>
        <end position="572"/>
    </location>
</feature>
<dbReference type="STRING" id="1142394.PSMK_22100"/>
<dbReference type="PANTHER" id="PTHR42767:SF1">
    <property type="entry name" value="ENDO-BETA-1,6-GALACTANASE-LIKE DOMAIN-CONTAINING PROTEIN"/>
    <property type="match status" value="1"/>
</dbReference>
<dbReference type="GO" id="GO:0004553">
    <property type="term" value="F:hydrolase activity, hydrolyzing O-glycosyl compounds"/>
    <property type="evidence" value="ECO:0007669"/>
    <property type="project" value="InterPro"/>
</dbReference>
<dbReference type="HOGENOM" id="CLU_456235_0_0_0"/>
<keyword evidence="3" id="KW-1185">Reference proteome</keyword>
<name>I0IGI1_PHYMF</name>
<accession>I0IGI1</accession>
<dbReference type="RefSeq" id="WP_014437587.1">
    <property type="nucleotide sequence ID" value="NC_017080.1"/>
</dbReference>
<reference evidence="2 3" key="1">
    <citation type="submission" date="2012-02" db="EMBL/GenBank/DDBJ databases">
        <title>Complete genome sequence of Phycisphaera mikurensis NBRC 102666.</title>
        <authorList>
            <person name="Ankai A."/>
            <person name="Hosoyama A."/>
            <person name="Terui Y."/>
            <person name="Sekine M."/>
            <person name="Fukai R."/>
            <person name="Kato Y."/>
            <person name="Nakamura S."/>
            <person name="Yamada-Narita S."/>
            <person name="Kawakoshi A."/>
            <person name="Fukunaga Y."/>
            <person name="Yamazaki S."/>
            <person name="Fujita N."/>
        </authorList>
    </citation>
    <scope>NUCLEOTIDE SEQUENCE [LARGE SCALE GENOMIC DNA]</scope>
    <source>
        <strain evidence="3">NBRC 102666 / KCTC 22515 / FYK2301M01</strain>
    </source>
</reference>
<dbReference type="InterPro" id="IPR033452">
    <property type="entry name" value="GH30_C"/>
</dbReference>
<dbReference type="AlphaFoldDB" id="I0IGI1"/>
<protein>
    <recommendedName>
        <fullName evidence="1">Glycosyl hydrolase family 30 beta sandwich domain-containing protein</fullName>
    </recommendedName>
</protein>
<dbReference type="SUPFAM" id="SSF51445">
    <property type="entry name" value="(Trans)glycosidases"/>
    <property type="match status" value="1"/>
</dbReference>
<dbReference type="EMBL" id="AP012338">
    <property type="protein sequence ID" value="BAM04369.1"/>
    <property type="molecule type" value="Genomic_DNA"/>
</dbReference>
<dbReference type="eggNOG" id="COG5520">
    <property type="taxonomic scope" value="Bacteria"/>
</dbReference>
<evidence type="ECO:0000259" key="1">
    <source>
        <dbReference type="Pfam" id="PF17189"/>
    </source>
</evidence>
<proteinExistence type="predicted"/>
<dbReference type="InterPro" id="IPR013780">
    <property type="entry name" value="Glyco_hydro_b"/>
</dbReference>
<sequence>MTPPLRFATAGVCLAVGSAASAGSLRVSIDAGDRHQTIEGFGASIPGFAPFSDEKIRSLSETFTRDLGASILRIDMYHTALHDRYARTGQPVPREAIYADASYATPVALDGTPAENAAKFDMDAWRVGIYGRFAGAMHASRIDDFKVIGTVWSPPIWMKEQERGFDNEPRYLVDWVDGEAIPRLDGLGRPIPKTPFLHETNVVGGSLIDTAENRAEFGRFVAGYTRAFGDRWGVELDAVSFANEPRLSTFYGSTVYSPDVYARTLVDVAAELERAGLDTELFGPETVGSGDLDDPGSFWQTMRFVDAVRETPGALAALDAYAVHGYDASGVGAAGAGGTMWRQLQSGRTPADNKKADGTDDWLGYVYRNDEDTLYGPKDGLIPREGLAVDGKPLWMTETSGQADVWTSDAAGDGGGAMGLAASIHHALVDGDVSAYVYWLFADGNPGLSPSQAVNGEDTGGANYNALKHFFRHVRPGAVRVGIDGGGVAEDAGVLASAFVHEAQGTLTLVLVNTSAEEEAITLDLASLQLAATVFERFASDAQARFAHLNDAALDEEGLMELTLRPHSVTTLVGSAAVPEPAVLGLLGCGLAALRRRR</sequence>
<dbReference type="KEGG" id="phm:PSMK_22100"/>
<dbReference type="Pfam" id="PF17189">
    <property type="entry name" value="Glyco_hydro_30C"/>
    <property type="match status" value="1"/>
</dbReference>
<dbReference type="InterPro" id="IPR017853">
    <property type="entry name" value="GH"/>
</dbReference>
<dbReference type="Gene3D" id="3.20.20.80">
    <property type="entry name" value="Glycosidases"/>
    <property type="match status" value="1"/>
</dbReference>
<dbReference type="PANTHER" id="PTHR42767">
    <property type="entry name" value="ENDO-BETA-1,6-GALACTANASE"/>
    <property type="match status" value="1"/>
</dbReference>
<evidence type="ECO:0000313" key="2">
    <source>
        <dbReference type="EMBL" id="BAM04369.1"/>
    </source>
</evidence>
<dbReference type="Proteomes" id="UP000007881">
    <property type="component" value="Chromosome"/>
</dbReference>
<dbReference type="InterPro" id="IPR039743">
    <property type="entry name" value="6GAL/EXGAL"/>
</dbReference>
<organism evidence="2 3">
    <name type="scientific">Phycisphaera mikurensis (strain NBRC 102666 / KCTC 22515 / FYK2301M01)</name>
    <dbReference type="NCBI Taxonomy" id="1142394"/>
    <lineage>
        <taxon>Bacteria</taxon>
        <taxon>Pseudomonadati</taxon>
        <taxon>Planctomycetota</taxon>
        <taxon>Phycisphaerae</taxon>
        <taxon>Phycisphaerales</taxon>
        <taxon>Phycisphaeraceae</taxon>
        <taxon>Phycisphaera</taxon>
    </lineage>
</organism>
<dbReference type="Gene3D" id="2.60.40.1180">
    <property type="entry name" value="Golgi alpha-mannosidase II"/>
    <property type="match status" value="1"/>
</dbReference>
<gene>
    <name evidence="2" type="ordered locus">PSMK_22100</name>
</gene>